<evidence type="ECO:0000313" key="1">
    <source>
        <dbReference type="EMBL" id="KAF9064533.1"/>
    </source>
</evidence>
<dbReference type="OrthoDB" id="2849365at2759"/>
<name>A0A9P5U4A3_9AGAR</name>
<dbReference type="InterPro" id="IPR014710">
    <property type="entry name" value="RmlC-like_jellyroll"/>
</dbReference>
<gene>
    <name evidence="1" type="ORF">BDP27DRAFT_1333385</name>
</gene>
<dbReference type="EMBL" id="JADNRY010000121">
    <property type="protein sequence ID" value="KAF9064533.1"/>
    <property type="molecule type" value="Genomic_DNA"/>
</dbReference>
<dbReference type="Proteomes" id="UP000772434">
    <property type="component" value="Unassembled WGS sequence"/>
</dbReference>
<protein>
    <submittedName>
        <fullName evidence="1">Uncharacterized protein</fullName>
    </submittedName>
</protein>
<comment type="caution">
    <text evidence="1">The sequence shown here is derived from an EMBL/GenBank/DDBJ whole genome shotgun (WGS) entry which is preliminary data.</text>
</comment>
<organism evidence="1 2">
    <name type="scientific">Rhodocollybia butyracea</name>
    <dbReference type="NCBI Taxonomy" id="206335"/>
    <lineage>
        <taxon>Eukaryota</taxon>
        <taxon>Fungi</taxon>
        <taxon>Dikarya</taxon>
        <taxon>Basidiomycota</taxon>
        <taxon>Agaricomycotina</taxon>
        <taxon>Agaricomycetes</taxon>
        <taxon>Agaricomycetidae</taxon>
        <taxon>Agaricales</taxon>
        <taxon>Marasmiineae</taxon>
        <taxon>Omphalotaceae</taxon>
        <taxon>Rhodocollybia</taxon>
    </lineage>
</organism>
<dbReference type="AlphaFoldDB" id="A0A9P5U4A3"/>
<evidence type="ECO:0000313" key="2">
    <source>
        <dbReference type="Proteomes" id="UP000772434"/>
    </source>
</evidence>
<dbReference type="Gene3D" id="2.60.120.10">
    <property type="entry name" value="Jelly Rolls"/>
    <property type="match status" value="1"/>
</dbReference>
<keyword evidence="2" id="KW-1185">Reference proteome</keyword>
<reference evidence="1" key="1">
    <citation type="submission" date="2020-11" db="EMBL/GenBank/DDBJ databases">
        <authorList>
            <consortium name="DOE Joint Genome Institute"/>
            <person name="Ahrendt S."/>
            <person name="Riley R."/>
            <person name="Andreopoulos W."/>
            <person name="Labutti K."/>
            <person name="Pangilinan J."/>
            <person name="Ruiz-Duenas F.J."/>
            <person name="Barrasa J.M."/>
            <person name="Sanchez-Garcia M."/>
            <person name="Camarero S."/>
            <person name="Miyauchi S."/>
            <person name="Serrano A."/>
            <person name="Linde D."/>
            <person name="Babiker R."/>
            <person name="Drula E."/>
            <person name="Ayuso-Fernandez I."/>
            <person name="Pacheco R."/>
            <person name="Padilla G."/>
            <person name="Ferreira P."/>
            <person name="Barriuso J."/>
            <person name="Kellner H."/>
            <person name="Castanera R."/>
            <person name="Alfaro M."/>
            <person name="Ramirez L."/>
            <person name="Pisabarro A.G."/>
            <person name="Kuo A."/>
            <person name="Tritt A."/>
            <person name="Lipzen A."/>
            <person name="He G."/>
            <person name="Yan M."/>
            <person name="Ng V."/>
            <person name="Cullen D."/>
            <person name="Martin F."/>
            <person name="Rosso M.-N."/>
            <person name="Henrissat B."/>
            <person name="Hibbett D."/>
            <person name="Martinez A.T."/>
            <person name="Grigoriev I.V."/>
        </authorList>
    </citation>
    <scope>NUCLEOTIDE SEQUENCE</scope>
    <source>
        <strain evidence="1">AH 40177</strain>
    </source>
</reference>
<accession>A0A9P5U4A3</accession>
<sequence length="183" mass="20231">MPSIHAYYHSDGPASGPVTIDYLGALGWNISFIEGNTIEEIEQSGFKVVEKMGYPTTVEGCVVRFNMKQAEDMTPQMLSVLEASQPSDGVTGNLCTNQDAITAITSGKTYIDIEDITTKSWIHLDLFPGLLLTLPQGAKYRLNFNAENSKTTRTVFFLENHEILMDEAIETHPARAAYLAKHT</sequence>
<proteinExistence type="predicted"/>